<dbReference type="AlphaFoldDB" id="A0A9D5AYD9"/>
<accession>A0A9D5AYD9</accession>
<name>A0A9D5AYD9_PEA</name>
<keyword evidence="2" id="KW-1185">Reference proteome</keyword>
<dbReference type="Gramene" id="Psat03G0373700-T1">
    <property type="protein sequence ID" value="KAI5428857.1"/>
    <property type="gene ID" value="KIW84_033737"/>
</dbReference>
<dbReference type="Proteomes" id="UP001058974">
    <property type="component" value="Chromosome 3"/>
</dbReference>
<reference evidence="1 2" key="1">
    <citation type="journal article" date="2022" name="Nat. Genet.">
        <title>Improved pea reference genome and pan-genome highlight genomic features and evolutionary characteristics.</title>
        <authorList>
            <person name="Yang T."/>
            <person name="Liu R."/>
            <person name="Luo Y."/>
            <person name="Hu S."/>
            <person name="Wang D."/>
            <person name="Wang C."/>
            <person name="Pandey M.K."/>
            <person name="Ge S."/>
            <person name="Xu Q."/>
            <person name="Li N."/>
            <person name="Li G."/>
            <person name="Huang Y."/>
            <person name="Saxena R.K."/>
            <person name="Ji Y."/>
            <person name="Li M."/>
            <person name="Yan X."/>
            <person name="He Y."/>
            <person name="Liu Y."/>
            <person name="Wang X."/>
            <person name="Xiang C."/>
            <person name="Varshney R.K."/>
            <person name="Ding H."/>
            <person name="Gao S."/>
            <person name="Zong X."/>
        </authorList>
    </citation>
    <scope>NUCLEOTIDE SEQUENCE [LARGE SCALE GENOMIC DNA]</scope>
    <source>
        <strain evidence="1 2">cv. Zhongwan 6</strain>
    </source>
</reference>
<comment type="caution">
    <text evidence="1">The sequence shown here is derived from an EMBL/GenBank/DDBJ whole genome shotgun (WGS) entry which is preliminary data.</text>
</comment>
<sequence>MPSNQSGWSKKFDEIKNKVKTLPAFKRFIKYTDPVKTKSQGVCSTPEFASALLKNVGVQCAFHVSSESSFIGLVFYMNEIGR</sequence>
<evidence type="ECO:0000313" key="1">
    <source>
        <dbReference type="EMBL" id="KAI5428857.1"/>
    </source>
</evidence>
<evidence type="ECO:0000313" key="2">
    <source>
        <dbReference type="Proteomes" id="UP001058974"/>
    </source>
</evidence>
<proteinExistence type="predicted"/>
<protein>
    <submittedName>
        <fullName evidence="1">Uncharacterized protein</fullName>
    </submittedName>
</protein>
<gene>
    <name evidence="1" type="ORF">KIW84_033737</name>
</gene>
<dbReference type="EMBL" id="JAMSHJ010000003">
    <property type="protein sequence ID" value="KAI5428857.1"/>
    <property type="molecule type" value="Genomic_DNA"/>
</dbReference>
<organism evidence="1 2">
    <name type="scientific">Pisum sativum</name>
    <name type="common">Garden pea</name>
    <name type="synonym">Lathyrus oleraceus</name>
    <dbReference type="NCBI Taxonomy" id="3888"/>
    <lineage>
        <taxon>Eukaryota</taxon>
        <taxon>Viridiplantae</taxon>
        <taxon>Streptophyta</taxon>
        <taxon>Embryophyta</taxon>
        <taxon>Tracheophyta</taxon>
        <taxon>Spermatophyta</taxon>
        <taxon>Magnoliopsida</taxon>
        <taxon>eudicotyledons</taxon>
        <taxon>Gunneridae</taxon>
        <taxon>Pentapetalae</taxon>
        <taxon>rosids</taxon>
        <taxon>fabids</taxon>
        <taxon>Fabales</taxon>
        <taxon>Fabaceae</taxon>
        <taxon>Papilionoideae</taxon>
        <taxon>50 kb inversion clade</taxon>
        <taxon>NPAAA clade</taxon>
        <taxon>Hologalegina</taxon>
        <taxon>IRL clade</taxon>
        <taxon>Fabeae</taxon>
        <taxon>Lathyrus</taxon>
    </lineage>
</organism>